<sequence length="305" mass="33265">MELTDLKIFLAVAEEGSVSAAARKLDYVQSNVTTRLRKLESELGVPLFHRHPKGVVLSERGALFREYARKILQLAEDAAKAVRETEEPGGTLAIGVVETVASAGLLHVLSDFQTRYPHVSLSLVTGTSPDLCAKVLNYELDGAFVTGEIGSSLLVSDYEIRDVVGLVTRSGGEEPDLSRATWVVFPQGCPFRAVTEAWLESEGLRPAQVIETATLETMLGCVRSGLGATLLPVSALPEGDGTLRVVPVPEAYRHMTTRLIRRRDRFVSKAFTAFVERLRVHGFGGQRAFVDAPPDARYDKEKSSV</sequence>
<dbReference type="InterPro" id="IPR036388">
    <property type="entry name" value="WH-like_DNA-bd_sf"/>
</dbReference>
<dbReference type="PANTHER" id="PTHR30126:SF40">
    <property type="entry name" value="HTH-TYPE TRANSCRIPTIONAL REGULATOR GLTR"/>
    <property type="match status" value="1"/>
</dbReference>
<name>A0ABM8V2E4_THEXY</name>
<dbReference type="InterPro" id="IPR005119">
    <property type="entry name" value="LysR_subst-bd"/>
</dbReference>
<keyword evidence="7" id="KW-1185">Reference proteome</keyword>
<accession>A0ABM8V2E4</accession>
<dbReference type="Gene3D" id="1.10.10.10">
    <property type="entry name" value="Winged helix-like DNA-binding domain superfamily/Winged helix DNA-binding domain"/>
    <property type="match status" value="1"/>
</dbReference>
<proteinExistence type="inferred from homology"/>
<dbReference type="SUPFAM" id="SSF46785">
    <property type="entry name" value="Winged helix' DNA-binding domain"/>
    <property type="match status" value="1"/>
</dbReference>
<feature type="domain" description="HTH lysR-type" evidence="5">
    <location>
        <begin position="1"/>
        <end position="58"/>
    </location>
</feature>
<evidence type="ECO:0000256" key="3">
    <source>
        <dbReference type="ARBA" id="ARBA00023125"/>
    </source>
</evidence>
<protein>
    <submittedName>
        <fullName evidence="6">HTH-type transcriptional regulator soxR</fullName>
    </submittedName>
</protein>
<dbReference type="Pfam" id="PF00126">
    <property type="entry name" value="HTH_1"/>
    <property type="match status" value="1"/>
</dbReference>
<keyword evidence="3" id="KW-0238">DNA-binding</keyword>
<reference evidence="6 7" key="1">
    <citation type="submission" date="2021-04" db="EMBL/GenBank/DDBJ databases">
        <authorList>
            <person name="Rakotoarivonina H."/>
        </authorList>
    </citation>
    <scope>NUCLEOTIDE SEQUENCE [LARGE SCALE GENOMIC DNA]</scope>
    <source>
        <strain evidence="6 7">XE</strain>
    </source>
</reference>
<evidence type="ECO:0000256" key="4">
    <source>
        <dbReference type="ARBA" id="ARBA00023163"/>
    </source>
</evidence>
<comment type="caution">
    <text evidence="6">The sequence shown here is derived from an EMBL/GenBank/DDBJ whole genome shotgun (WGS) entry which is preliminary data.</text>
</comment>
<dbReference type="PRINTS" id="PR00039">
    <property type="entry name" value="HTHLYSR"/>
</dbReference>
<dbReference type="RefSeq" id="WP_213483929.1">
    <property type="nucleotide sequence ID" value="NZ_CAJRAY010000026.1"/>
</dbReference>
<evidence type="ECO:0000313" key="7">
    <source>
        <dbReference type="Proteomes" id="UP000681526"/>
    </source>
</evidence>
<dbReference type="PANTHER" id="PTHR30126">
    <property type="entry name" value="HTH-TYPE TRANSCRIPTIONAL REGULATOR"/>
    <property type="match status" value="1"/>
</dbReference>
<dbReference type="PROSITE" id="PS50931">
    <property type="entry name" value="HTH_LYSR"/>
    <property type="match status" value="1"/>
</dbReference>
<dbReference type="InterPro" id="IPR000847">
    <property type="entry name" value="LysR_HTH_N"/>
</dbReference>
<evidence type="ECO:0000256" key="1">
    <source>
        <dbReference type="ARBA" id="ARBA00009437"/>
    </source>
</evidence>
<dbReference type="Proteomes" id="UP000681526">
    <property type="component" value="Unassembled WGS sequence"/>
</dbReference>
<keyword evidence="4" id="KW-0804">Transcription</keyword>
<dbReference type="EMBL" id="CAJRAY010000026">
    <property type="protein sequence ID" value="CAG5082878.1"/>
    <property type="molecule type" value="Genomic_DNA"/>
</dbReference>
<dbReference type="SUPFAM" id="SSF53850">
    <property type="entry name" value="Periplasmic binding protein-like II"/>
    <property type="match status" value="1"/>
</dbReference>
<dbReference type="Pfam" id="PF03466">
    <property type="entry name" value="LysR_substrate"/>
    <property type="match status" value="1"/>
</dbReference>
<dbReference type="Gene3D" id="3.40.190.290">
    <property type="match status" value="1"/>
</dbReference>
<evidence type="ECO:0000259" key="5">
    <source>
        <dbReference type="PROSITE" id="PS50931"/>
    </source>
</evidence>
<comment type="similarity">
    <text evidence="1">Belongs to the LysR transcriptional regulatory family.</text>
</comment>
<dbReference type="InterPro" id="IPR036390">
    <property type="entry name" value="WH_DNA-bd_sf"/>
</dbReference>
<evidence type="ECO:0000256" key="2">
    <source>
        <dbReference type="ARBA" id="ARBA00023015"/>
    </source>
</evidence>
<organism evidence="6 7">
    <name type="scientific">Thermobacillus xylanilyticus</name>
    <dbReference type="NCBI Taxonomy" id="76633"/>
    <lineage>
        <taxon>Bacteria</taxon>
        <taxon>Bacillati</taxon>
        <taxon>Bacillota</taxon>
        <taxon>Bacilli</taxon>
        <taxon>Bacillales</taxon>
        <taxon>Paenibacillaceae</taxon>
        <taxon>Thermobacillus</taxon>
    </lineage>
</organism>
<gene>
    <name evidence="6" type="primary">txxe 1496-soxR</name>
    <name evidence="6" type="ORF">TXXE_06490</name>
</gene>
<evidence type="ECO:0000313" key="6">
    <source>
        <dbReference type="EMBL" id="CAG5082878.1"/>
    </source>
</evidence>
<keyword evidence="2" id="KW-0805">Transcription regulation</keyword>